<gene>
    <name evidence="3" type="ORF">AMORRO_LOCUS2921</name>
</gene>
<keyword evidence="1" id="KW-0175">Coiled coil</keyword>
<dbReference type="Proteomes" id="UP000789342">
    <property type="component" value="Unassembled WGS sequence"/>
</dbReference>
<evidence type="ECO:0000256" key="2">
    <source>
        <dbReference type="SAM" id="MobiDB-lite"/>
    </source>
</evidence>
<sequence>MWSCFYKCPCCVRFRGESQTPLENFYEDDDNLEFERLLPYQDSTSLSALLSRNPFPRATNSPNYFGQHMTLPNEEATAANRLLLEDDENLQDAQLLPDGQISKFTELISEQVRNPEIHPILVEGMLECDGPDRCSLPPSTRGRFNEVTDAQLIEEEEDARRQEEEEIERKRQAATQSALAKGLISPEQLATNNKNVFFTIEGDDEADSSSNTAYSMNVDEDFSTTASNKTTPEHDSEPPISSLNKPRNPHERFLSKDVNLEDYDDVNDFEDISNYDQRSPNILLDRYHSRRSIIRDNQRKIEEDYSPFSVSILRSDDYEEYYSPTVGDVGDEEINPFANVLPDFSERVSRFFDRLANSMNVHNKSKEVDDENINLNDDLGVSKDNNNRSKKLLTFVTEPEDYRVGSSSSNENRNINGTGVRKGSLKLINRLTGLPIERPPTNESNS</sequence>
<organism evidence="3 4">
    <name type="scientific">Acaulospora morrowiae</name>
    <dbReference type="NCBI Taxonomy" id="94023"/>
    <lineage>
        <taxon>Eukaryota</taxon>
        <taxon>Fungi</taxon>
        <taxon>Fungi incertae sedis</taxon>
        <taxon>Mucoromycota</taxon>
        <taxon>Glomeromycotina</taxon>
        <taxon>Glomeromycetes</taxon>
        <taxon>Diversisporales</taxon>
        <taxon>Acaulosporaceae</taxon>
        <taxon>Acaulospora</taxon>
    </lineage>
</organism>
<evidence type="ECO:0000313" key="4">
    <source>
        <dbReference type="Proteomes" id="UP000789342"/>
    </source>
</evidence>
<dbReference type="AlphaFoldDB" id="A0A9N8ZEE8"/>
<feature type="region of interest" description="Disordered" evidence="2">
    <location>
        <begin position="223"/>
        <end position="250"/>
    </location>
</feature>
<dbReference type="OrthoDB" id="2445409at2759"/>
<protein>
    <submittedName>
        <fullName evidence="3">7096_t:CDS:1</fullName>
    </submittedName>
</protein>
<accession>A0A9N8ZEE8</accession>
<proteinExistence type="predicted"/>
<keyword evidence="4" id="KW-1185">Reference proteome</keyword>
<evidence type="ECO:0000313" key="3">
    <source>
        <dbReference type="EMBL" id="CAG8494057.1"/>
    </source>
</evidence>
<dbReference type="EMBL" id="CAJVPV010001333">
    <property type="protein sequence ID" value="CAG8494057.1"/>
    <property type="molecule type" value="Genomic_DNA"/>
</dbReference>
<name>A0A9N8ZEE8_9GLOM</name>
<evidence type="ECO:0000256" key="1">
    <source>
        <dbReference type="SAM" id="Coils"/>
    </source>
</evidence>
<comment type="caution">
    <text evidence="3">The sequence shown here is derived from an EMBL/GenBank/DDBJ whole genome shotgun (WGS) entry which is preliminary data.</text>
</comment>
<reference evidence="3" key="1">
    <citation type="submission" date="2021-06" db="EMBL/GenBank/DDBJ databases">
        <authorList>
            <person name="Kallberg Y."/>
            <person name="Tangrot J."/>
            <person name="Rosling A."/>
        </authorList>
    </citation>
    <scope>NUCLEOTIDE SEQUENCE</scope>
    <source>
        <strain evidence="3">CL551</strain>
    </source>
</reference>
<feature type="coiled-coil region" evidence="1">
    <location>
        <begin position="145"/>
        <end position="173"/>
    </location>
</feature>